<dbReference type="GO" id="GO:0016020">
    <property type="term" value="C:membrane"/>
    <property type="evidence" value="ECO:0007669"/>
    <property type="project" value="UniProtKB-SubCell"/>
</dbReference>
<dbReference type="EMBL" id="CAIIXF020000099">
    <property type="protein sequence ID" value="CAH1802795.1"/>
    <property type="molecule type" value="Genomic_DNA"/>
</dbReference>
<dbReference type="Pfam" id="PF07690">
    <property type="entry name" value="MFS_1"/>
    <property type="match status" value="1"/>
</dbReference>
<evidence type="ECO:0000256" key="1">
    <source>
        <dbReference type="ARBA" id="ARBA00004141"/>
    </source>
</evidence>
<dbReference type="OrthoDB" id="6286464at2759"/>
<dbReference type="PROSITE" id="PS50850">
    <property type="entry name" value="MFS"/>
    <property type="match status" value="1"/>
</dbReference>
<sequence>MGEYATGLDESSIDDEETLKHDYANMEELEVEYEARDKIPAVHSATSRPIHTQVYDSDSDSDKANDSLIEIDYPITRNGVGANASRQVSAVGTIHEELANEAPDGGWGWMCVLGCAGINFILGGMCKAFGIVYIQLLDKFGASAADTSWVGSLGNSNSFLLSPLASILINRFSVRPIVMVGGVFLCIGFIISAYATSLPQIYLGYGFIYGLGSALCLIPSYVIVSQYFHTKKALATGLASAGSGVGSFVLPLLIDFLIHKYALTGTMIILAGIFLNACVCGALYRPVEYNGGVKSAASDESDINKFKSVATSVMDLDDLEKNAIAFSSIDETLERVDIEPKKTHHERRTKRSISVVSRETIKESCRCPNMAECKSLLDLSLLKEPVFLVFGFSNLFAMLALGPALIYLPALAREQGVDESQRALLVATIGASDGIGRILVGFIFDIPFIRQNRTRFYNANILLTGILYFLCIFMKDFIHFAPLCAVIGISSGTVLAQRAVIASDLLGIDRLASSLGLSSLFFGVGGVIGSPIAGFLTDYFGTYKVAYIFASICACISGAILATDILLKRWRNKRRLKASKRPSWMDPDLYRCSSMGNIAPGS</sequence>
<dbReference type="InterPro" id="IPR020846">
    <property type="entry name" value="MFS_dom"/>
</dbReference>
<dbReference type="InterPro" id="IPR011701">
    <property type="entry name" value="MFS"/>
</dbReference>
<proteinExistence type="predicted"/>
<dbReference type="PANTHER" id="PTHR11360:SF306">
    <property type="entry name" value="RE01051P"/>
    <property type="match status" value="1"/>
</dbReference>
<dbReference type="SUPFAM" id="SSF103473">
    <property type="entry name" value="MFS general substrate transporter"/>
    <property type="match status" value="1"/>
</dbReference>
<evidence type="ECO:0000313" key="2">
    <source>
        <dbReference type="EMBL" id="CAH1802795.1"/>
    </source>
</evidence>
<name>A0A8J1UZH1_OWEFU</name>
<dbReference type="Proteomes" id="UP000749559">
    <property type="component" value="Unassembled WGS sequence"/>
</dbReference>
<protein>
    <submittedName>
        <fullName evidence="2">Uncharacterized protein</fullName>
    </submittedName>
</protein>
<dbReference type="InterPro" id="IPR036259">
    <property type="entry name" value="MFS_trans_sf"/>
</dbReference>
<reference evidence="2" key="1">
    <citation type="submission" date="2022-03" db="EMBL/GenBank/DDBJ databases">
        <authorList>
            <person name="Martin C."/>
        </authorList>
    </citation>
    <scope>NUCLEOTIDE SEQUENCE</scope>
</reference>
<dbReference type="CDD" id="cd17352">
    <property type="entry name" value="MFS_MCT_SLC16"/>
    <property type="match status" value="1"/>
</dbReference>
<dbReference type="Gene3D" id="1.20.1250.20">
    <property type="entry name" value="MFS general substrate transporter like domains"/>
    <property type="match status" value="2"/>
</dbReference>
<dbReference type="InterPro" id="IPR050327">
    <property type="entry name" value="Proton-linked_MCT"/>
</dbReference>
<gene>
    <name evidence="2" type="ORF">OFUS_LOCUS26442</name>
</gene>
<evidence type="ECO:0000313" key="3">
    <source>
        <dbReference type="Proteomes" id="UP000749559"/>
    </source>
</evidence>
<dbReference type="GO" id="GO:0008028">
    <property type="term" value="F:monocarboxylic acid transmembrane transporter activity"/>
    <property type="evidence" value="ECO:0007669"/>
    <property type="project" value="TreeGrafter"/>
</dbReference>
<organism evidence="2 3">
    <name type="scientific">Owenia fusiformis</name>
    <name type="common">Polychaete worm</name>
    <dbReference type="NCBI Taxonomy" id="6347"/>
    <lineage>
        <taxon>Eukaryota</taxon>
        <taxon>Metazoa</taxon>
        <taxon>Spiralia</taxon>
        <taxon>Lophotrochozoa</taxon>
        <taxon>Annelida</taxon>
        <taxon>Polychaeta</taxon>
        <taxon>Sedentaria</taxon>
        <taxon>Canalipalpata</taxon>
        <taxon>Sabellida</taxon>
        <taxon>Oweniida</taxon>
        <taxon>Oweniidae</taxon>
        <taxon>Owenia</taxon>
    </lineage>
</organism>
<dbReference type="PANTHER" id="PTHR11360">
    <property type="entry name" value="MONOCARBOXYLATE TRANSPORTER"/>
    <property type="match status" value="1"/>
</dbReference>
<comment type="subcellular location">
    <subcellularLocation>
        <location evidence="1">Membrane</location>
        <topology evidence="1">Multi-pass membrane protein</topology>
    </subcellularLocation>
</comment>
<accession>A0A8J1UZH1</accession>
<dbReference type="AlphaFoldDB" id="A0A8J1UZH1"/>
<comment type="caution">
    <text evidence="2">The sequence shown here is derived from an EMBL/GenBank/DDBJ whole genome shotgun (WGS) entry which is preliminary data.</text>
</comment>
<keyword evidence="3" id="KW-1185">Reference proteome</keyword>